<feature type="compositionally biased region" description="Low complexity" evidence="2">
    <location>
        <begin position="479"/>
        <end position="490"/>
    </location>
</feature>
<keyword evidence="1" id="KW-0539">Nucleus</keyword>
<accession>A0A814VR77</accession>
<name>A0A814VR77_9BILA</name>
<dbReference type="GO" id="GO:0003677">
    <property type="term" value="F:DNA binding"/>
    <property type="evidence" value="ECO:0007669"/>
    <property type="project" value="UniProtKB-UniRule"/>
</dbReference>
<gene>
    <name evidence="4" type="ORF">SEV965_LOCUS20617</name>
</gene>
<feature type="DNA-binding region" description="HMG box" evidence="1">
    <location>
        <begin position="109"/>
        <end position="165"/>
    </location>
</feature>
<dbReference type="GO" id="GO:0005634">
    <property type="term" value="C:nucleus"/>
    <property type="evidence" value="ECO:0007669"/>
    <property type="project" value="UniProtKB-UniRule"/>
</dbReference>
<feature type="region of interest" description="Disordered" evidence="2">
    <location>
        <begin position="474"/>
        <end position="576"/>
    </location>
</feature>
<dbReference type="InterPro" id="IPR036910">
    <property type="entry name" value="HMG_box_dom_sf"/>
</dbReference>
<sequence length="576" mass="67892">MKKKSQLDISNNLISGGILPEIKACRPLRLFINKQKKKGNETNPFALRSKFLQLSIEKQTKYFQKAIDKYIQLLDEKNINENVQIEGKLFENLLSKGEQRKYFESINAPTKPMNTTAAYYAEIKKQENDKNPKAWKLLSADEKKTYIQMLNDAKNEYSIQTKNFAENLPERLKLEYLSFINQTRHASHVNDNNDENTNSALIRQRRKSVQSLPENFQLTINDNQQKLTRIQLDELHKCKPDVLYYEKKISNDEKPTFVNSTAKNTYIRSLFNQLNEKKRHKFILKSTKKWQEYLELNSTIIEYQIPTLHLLLGKNDDIHYYFSSLDLPIRPPVSALHLYNNERQEKDLQQYWTDLSQTTKDEYIKRLSKLKHEYYQKFIDFIEKTLPSDYIRLEFFRNIKYAAKDYDIAIKDRVNEKDNGQLKITQYLVQKQKLETNVINEFDRIKRELLSTNLTNEQKKLVERLGQMMNKYIDETTASKRSTSKSKSSTNVTEPNNDQNTTSSPSKHQSTNSDDVVIINGDISSSDNIEHQEQVVHKKKKKHKRNRSEIEEIHTTNDKNDKEKQTLSSPPTKKRK</sequence>
<evidence type="ECO:0000259" key="3">
    <source>
        <dbReference type="PROSITE" id="PS50118"/>
    </source>
</evidence>
<dbReference type="PROSITE" id="PS50118">
    <property type="entry name" value="HMG_BOX_2"/>
    <property type="match status" value="1"/>
</dbReference>
<keyword evidence="1" id="KW-0238">DNA-binding</keyword>
<feature type="compositionally biased region" description="Polar residues" evidence="2">
    <location>
        <begin position="566"/>
        <end position="576"/>
    </location>
</feature>
<feature type="compositionally biased region" description="Polar residues" evidence="2">
    <location>
        <begin position="491"/>
        <end position="511"/>
    </location>
</feature>
<feature type="compositionally biased region" description="Low complexity" evidence="2">
    <location>
        <begin position="512"/>
        <end position="527"/>
    </location>
</feature>
<evidence type="ECO:0000256" key="2">
    <source>
        <dbReference type="SAM" id="MobiDB-lite"/>
    </source>
</evidence>
<feature type="domain" description="HMG box" evidence="3">
    <location>
        <begin position="109"/>
        <end position="165"/>
    </location>
</feature>
<dbReference type="SUPFAM" id="SSF47095">
    <property type="entry name" value="HMG-box"/>
    <property type="match status" value="2"/>
</dbReference>
<dbReference type="AlphaFoldDB" id="A0A814VR77"/>
<feature type="compositionally biased region" description="Basic residues" evidence="2">
    <location>
        <begin position="537"/>
        <end position="546"/>
    </location>
</feature>
<protein>
    <recommendedName>
        <fullName evidence="3">HMG box domain-containing protein</fullName>
    </recommendedName>
</protein>
<evidence type="ECO:0000256" key="1">
    <source>
        <dbReference type="PROSITE-ProRule" id="PRU00267"/>
    </source>
</evidence>
<reference evidence="4" key="1">
    <citation type="submission" date="2021-02" db="EMBL/GenBank/DDBJ databases">
        <authorList>
            <person name="Nowell W R."/>
        </authorList>
    </citation>
    <scope>NUCLEOTIDE SEQUENCE</scope>
</reference>
<dbReference type="EMBL" id="CAJNOU010001353">
    <property type="protein sequence ID" value="CAF1191427.1"/>
    <property type="molecule type" value="Genomic_DNA"/>
</dbReference>
<dbReference type="Proteomes" id="UP000663889">
    <property type="component" value="Unassembled WGS sequence"/>
</dbReference>
<organism evidence="4 5">
    <name type="scientific">Rotaria sordida</name>
    <dbReference type="NCBI Taxonomy" id="392033"/>
    <lineage>
        <taxon>Eukaryota</taxon>
        <taxon>Metazoa</taxon>
        <taxon>Spiralia</taxon>
        <taxon>Gnathifera</taxon>
        <taxon>Rotifera</taxon>
        <taxon>Eurotatoria</taxon>
        <taxon>Bdelloidea</taxon>
        <taxon>Philodinida</taxon>
        <taxon>Philodinidae</taxon>
        <taxon>Rotaria</taxon>
    </lineage>
</organism>
<feature type="compositionally biased region" description="Basic and acidic residues" evidence="2">
    <location>
        <begin position="547"/>
        <end position="565"/>
    </location>
</feature>
<comment type="caution">
    <text evidence="4">The sequence shown here is derived from an EMBL/GenBank/DDBJ whole genome shotgun (WGS) entry which is preliminary data.</text>
</comment>
<dbReference type="InterPro" id="IPR009071">
    <property type="entry name" value="HMG_box_dom"/>
</dbReference>
<proteinExistence type="predicted"/>
<evidence type="ECO:0000313" key="5">
    <source>
        <dbReference type="Proteomes" id="UP000663889"/>
    </source>
</evidence>
<evidence type="ECO:0000313" key="4">
    <source>
        <dbReference type="EMBL" id="CAF1191427.1"/>
    </source>
</evidence>